<reference evidence="3 4" key="1">
    <citation type="submission" date="2019-11" db="EMBL/GenBank/DDBJ databases">
        <title>Cellulosimicrobium composti sp. nov. isolated from a compost.</title>
        <authorList>
            <person name="Yang Y."/>
        </authorList>
    </citation>
    <scope>NUCLEOTIDE SEQUENCE [LARGE SCALE GENOMIC DNA]</scope>
    <source>
        <strain evidence="3 4">BIT-GX5</strain>
    </source>
</reference>
<name>A0A6N7ZPE2_9MICO</name>
<dbReference type="RefSeq" id="WP_155100337.1">
    <property type="nucleotide sequence ID" value="NZ_WMKA01000124.1"/>
</dbReference>
<keyword evidence="2" id="KW-0812">Transmembrane</keyword>
<evidence type="ECO:0000256" key="1">
    <source>
        <dbReference type="SAM" id="MobiDB-lite"/>
    </source>
</evidence>
<feature type="region of interest" description="Disordered" evidence="1">
    <location>
        <begin position="1"/>
        <end position="29"/>
    </location>
</feature>
<sequence>MSADTAPEAGGTLADHADELKAKAQQAEEKVEEKAKAASAWAVRLMTTIGEGSSLLGKALAARLKGWCLEAHRADLKGLSADLGIYVRGALLLGMGAGACWLVYRHHALMWPLAVGWSFAALRTKVSADKAQAAK</sequence>
<evidence type="ECO:0000313" key="4">
    <source>
        <dbReference type="Proteomes" id="UP000440668"/>
    </source>
</evidence>
<proteinExistence type="predicted"/>
<feature type="non-terminal residue" evidence="3">
    <location>
        <position position="135"/>
    </location>
</feature>
<gene>
    <name evidence="3" type="ORF">GJV82_19260</name>
</gene>
<dbReference type="AlphaFoldDB" id="A0A6N7ZPE2"/>
<protein>
    <submittedName>
        <fullName evidence="3">Uncharacterized protein</fullName>
    </submittedName>
</protein>
<accession>A0A6N7ZPE2</accession>
<feature type="transmembrane region" description="Helical" evidence="2">
    <location>
        <begin position="85"/>
        <end position="104"/>
    </location>
</feature>
<evidence type="ECO:0000313" key="3">
    <source>
        <dbReference type="EMBL" id="MTG91058.1"/>
    </source>
</evidence>
<keyword evidence="2" id="KW-0472">Membrane</keyword>
<feature type="compositionally biased region" description="Basic and acidic residues" evidence="1">
    <location>
        <begin position="15"/>
        <end position="29"/>
    </location>
</feature>
<dbReference type="Proteomes" id="UP000440668">
    <property type="component" value="Unassembled WGS sequence"/>
</dbReference>
<keyword evidence="2" id="KW-1133">Transmembrane helix</keyword>
<organism evidence="3 4">
    <name type="scientific">Cellulosimicrobium composti</name>
    <dbReference type="NCBI Taxonomy" id="2672572"/>
    <lineage>
        <taxon>Bacteria</taxon>
        <taxon>Bacillati</taxon>
        <taxon>Actinomycetota</taxon>
        <taxon>Actinomycetes</taxon>
        <taxon>Micrococcales</taxon>
        <taxon>Promicromonosporaceae</taxon>
        <taxon>Cellulosimicrobium</taxon>
    </lineage>
</organism>
<comment type="caution">
    <text evidence="3">The sequence shown here is derived from an EMBL/GenBank/DDBJ whole genome shotgun (WGS) entry which is preliminary data.</text>
</comment>
<evidence type="ECO:0000256" key="2">
    <source>
        <dbReference type="SAM" id="Phobius"/>
    </source>
</evidence>
<dbReference type="EMBL" id="WMKA01000124">
    <property type="protein sequence ID" value="MTG91058.1"/>
    <property type="molecule type" value="Genomic_DNA"/>
</dbReference>